<dbReference type="EMBL" id="CP104694">
    <property type="protein sequence ID" value="UXI69565.1"/>
    <property type="molecule type" value="Genomic_DNA"/>
</dbReference>
<organism evidence="1 2">
    <name type="scientific">Tahibacter amnicola</name>
    <dbReference type="NCBI Taxonomy" id="2976241"/>
    <lineage>
        <taxon>Bacteria</taxon>
        <taxon>Pseudomonadati</taxon>
        <taxon>Pseudomonadota</taxon>
        <taxon>Gammaproteobacteria</taxon>
        <taxon>Lysobacterales</taxon>
        <taxon>Rhodanobacteraceae</taxon>
        <taxon>Tahibacter</taxon>
    </lineage>
</organism>
<keyword evidence="2" id="KW-1185">Reference proteome</keyword>
<keyword evidence="1" id="KW-0449">Lipoprotein</keyword>
<sequence>MPDAFRLSHCTVAAAAALLAGCVAQPVLHPTAAPIAAQPYEVAAEPERYADAPVLWGGMILALDNRENRTEVTVLAYPLDRAQRPVPGAPTQGRFIILIPGYADRHDYPDGLFVSLTGRLEGTRVGRIQERPYVFPLVTPEHVHRWPPGFQFDHPQWHIGIGVGVNVR</sequence>
<proteinExistence type="predicted"/>
<dbReference type="PANTHER" id="PTHR37530:SF1">
    <property type="entry name" value="OUTER MEMBRANE PROTEIN SLP"/>
    <property type="match status" value="1"/>
</dbReference>
<accession>A0ABY6BMF2</accession>
<evidence type="ECO:0000313" key="1">
    <source>
        <dbReference type="EMBL" id="UXI69565.1"/>
    </source>
</evidence>
<dbReference type="RefSeq" id="WP_261696519.1">
    <property type="nucleotide sequence ID" value="NZ_CP104694.1"/>
</dbReference>
<dbReference type="PANTHER" id="PTHR37530">
    <property type="entry name" value="OUTER MEMBRANE PROTEIN SLP"/>
    <property type="match status" value="1"/>
</dbReference>
<reference evidence="1" key="1">
    <citation type="submission" date="2022-09" db="EMBL/GenBank/DDBJ databases">
        <title>Tahibacter sp. nov., isolated from a fresh water.</title>
        <authorList>
            <person name="Baek J.H."/>
            <person name="Lee J.K."/>
            <person name="Kim J.M."/>
            <person name="Jeon C.O."/>
        </authorList>
    </citation>
    <scope>NUCLEOTIDE SEQUENCE</scope>
    <source>
        <strain evidence="1">W38</strain>
    </source>
</reference>
<dbReference type="InterPro" id="IPR004658">
    <property type="entry name" value="OMP_Slp"/>
</dbReference>
<protein>
    <submittedName>
        <fullName evidence="1">Slp family lipoprotein</fullName>
    </submittedName>
</protein>
<evidence type="ECO:0000313" key="2">
    <source>
        <dbReference type="Proteomes" id="UP001064632"/>
    </source>
</evidence>
<gene>
    <name evidence="1" type="ORF">N4264_07955</name>
</gene>
<dbReference type="PROSITE" id="PS51257">
    <property type="entry name" value="PROKAR_LIPOPROTEIN"/>
    <property type="match status" value="1"/>
</dbReference>
<dbReference type="Pfam" id="PF03843">
    <property type="entry name" value="Slp"/>
    <property type="match status" value="1"/>
</dbReference>
<name>A0ABY6BMF2_9GAMM</name>
<dbReference type="Proteomes" id="UP001064632">
    <property type="component" value="Chromosome"/>
</dbReference>